<evidence type="ECO:0000256" key="2">
    <source>
        <dbReference type="ARBA" id="ARBA00023136"/>
    </source>
</evidence>
<proteinExistence type="predicted"/>
<organism evidence="5 6">
    <name type="scientific">Flagellimonas algicola</name>
    <dbReference type="NCBI Taxonomy" id="2583815"/>
    <lineage>
        <taxon>Bacteria</taxon>
        <taxon>Pseudomonadati</taxon>
        <taxon>Bacteroidota</taxon>
        <taxon>Flavobacteriia</taxon>
        <taxon>Flavobacteriales</taxon>
        <taxon>Flavobacteriaceae</taxon>
        <taxon>Flagellimonas</taxon>
    </lineage>
</organism>
<dbReference type="RefSeq" id="WP_138838609.1">
    <property type="nucleotide sequence ID" value="NZ_VCNI01000003.1"/>
</dbReference>
<gene>
    <name evidence="5" type="ORF">FGG15_17125</name>
</gene>
<keyword evidence="2" id="KW-0472">Membrane</keyword>
<name>A0ABY2WI01_9FLAO</name>
<dbReference type="Pfam" id="PF13620">
    <property type="entry name" value="CarboxypepD_reg"/>
    <property type="match status" value="1"/>
</dbReference>
<keyword evidence="3" id="KW-0998">Cell outer membrane</keyword>
<sequence length="773" mass="87126">MRRIIVLVFFVVYQSNAQGTHQITGQVLDENGATVSVGDVLLFKKGTEILAKYATILEGHFALEDVPYGEYLLQVSALGFESYRETFSLTGDRQFSISLKVEATQLSEVEVVAAKNPIEYKSGNIKVDVQNPYFASIPNPIDLLSRLPNVQVAPDRESISILGKGNPLIYLGNQRISMEEFVALPIDGIATIELINNPSAKYEAEGRAVLLISLKKNAQLGFRGSVSETASSKQNFNNYLDFNSSYASDDWTFRGNLAYNQLLQWESNSFLFEIPARDVAVDYTVLVPRNDRMQLNAGFGTYFQWNETDYVSLNTTLRLQTDDAPIVTDTFLRDGAEQFIQTDTENDQTKNYYSASFNFNKKLSDSWNFFTGVQSTGFSQTLSTEIANNIDNSEFVIDQKREQEYDIHSLAFRLDVEKTLSQDHKWESGINLSQAKADAFTEVQDLSNAEETIIDFSYEEKLYAAYSSVSGKLSKKTDFEMGMRVEYNKVDGATVNDGSPIVSRAQTNLFPKANVSVALDSSQTLNLNYGRSIRRPDFSRASSITVFINPFLEGAGNVNLIPTRTNEVSLNYQKKNKTLFMTYYQSENPMNFTISYDETNDRAILSQVNLDKELGFYAGVTLPYTKGIWTSNNTISLNYNKLKDGDAGFSSVKPFVYAYTNHQLKIAKDTTLVLGAWGMGRRQEGIFKRNGLVVFEASISKTLFTNWDCTLRFNDITRAMNFEERYAINGVNADGVYYADEREVALSLKYRFGNKKSADFKNRDVDSNLERIN</sequence>
<dbReference type="Gene3D" id="2.40.170.20">
    <property type="entry name" value="TonB-dependent receptor, beta-barrel domain"/>
    <property type="match status" value="1"/>
</dbReference>
<dbReference type="Pfam" id="PF14905">
    <property type="entry name" value="OMP_b-brl_3"/>
    <property type="match status" value="1"/>
</dbReference>
<reference evidence="5 6" key="1">
    <citation type="submission" date="2019-05" db="EMBL/GenBank/DDBJ databases">
        <title>Flagellimonas sp. AsT0115, sp. nov., isolated from a marine red algae, Asparagopsis taxiformis.</title>
        <authorList>
            <person name="Kim J."/>
            <person name="Jeong S.E."/>
            <person name="Jeon C.O."/>
        </authorList>
    </citation>
    <scope>NUCLEOTIDE SEQUENCE [LARGE SCALE GENOMIC DNA]</scope>
    <source>
        <strain evidence="5 6">AsT0115</strain>
    </source>
</reference>
<evidence type="ECO:0000256" key="3">
    <source>
        <dbReference type="ARBA" id="ARBA00023237"/>
    </source>
</evidence>
<comment type="caution">
    <text evidence="5">The sequence shown here is derived from an EMBL/GenBank/DDBJ whole genome shotgun (WGS) entry which is preliminary data.</text>
</comment>
<dbReference type="SUPFAM" id="SSF56935">
    <property type="entry name" value="Porins"/>
    <property type="match status" value="1"/>
</dbReference>
<protein>
    <recommendedName>
        <fullName evidence="4">Outer membrane protein beta-barrel domain-containing protein</fullName>
    </recommendedName>
</protein>
<accession>A0ABY2WI01</accession>
<dbReference type="InterPro" id="IPR036942">
    <property type="entry name" value="Beta-barrel_TonB_sf"/>
</dbReference>
<comment type="subcellular location">
    <subcellularLocation>
        <location evidence="1">Cell outer membrane</location>
    </subcellularLocation>
</comment>
<keyword evidence="6" id="KW-1185">Reference proteome</keyword>
<dbReference type="Proteomes" id="UP000751614">
    <property type="component" value="Unassembled WGS sequence"/>
</dbReference>
<evidence type="ECO:0000256" key="1">
    <source>
        <dbReference type="ARBA" id="ARBA00004442"/>
    </source>
</evidence>
<dbReference type="SUPFAM" id="SSF49464">
    <property type="entry name" value="Carboxypeptidase regulatory domain-like"/>
    <property type="match status" value="1"/>
</dbReference>
<evidence type="ECO:0000313" key="6">
    <source>
        <dbReference type="Proteomes" id="UP000751614"/>
    </source>
</evidence>
<dbReference type="InterPro" id="IPR008969">
    <property type="entry name" value="CarboxyPept-like_regulatory"/>
</dbReference>
<feature type="domain" description="Outer membrane protein beta-barrel" evidence="4">
    <location>
        <begin position="401"/>
        <end position="750"/>
    </location>
</feature>
<dbReference type="EMBL" id="VCNI01000003">
    <property type="protein sequence ID" value="TMU50946.1"/>
    <property type="molecule type" value="Genomic_DNA"/>
</dbReference>
<evidence type="ECO:0000259" key="4">
    <source>
        <dbReference type="Pfam" id="PF14905"/>
    </source>
</evidence>
<dbReference type="InterPro" id="IPR041700">
    <property type="entry name" value="OMP_b-brl_3"/>
</dbReference>
<evidence type="ECO:0000313" key="5">
    <source>
        <dbReference type="EMBL" id="TMU50946.1"/>
    </source>
</evidence>
<dbReference type="Gene3D" id="2.60.40.1120">
    <property type="entry name" value="Carboxypeptidase-like, regulatory domain"/>
    <property type="match status" value="1"/>
</dbReference>